<evidence type="ECO:0000256" key="6">
    <source>
        <dbReference type="ARBA" id="ARBA00022953"/>
    </source>
</evidence>
<evidence type="ECO:0000256" key="10">
    <source>
        <dbReference type="SAM" id="Phobius"/>
    </source>
</evidence>
<keyword evidence="10" id="KW-1133">Transmembrane helix</keyword>
<dbReference type="EC" id="2.7.7.48" evidence="1"/>
<feature type="domain" description="RdRp catalytic" evidence="11">
    <location>
        <begin position="258"/>
        <end position="398"/>
    </location>
</feature>
<feature type="binding site" evidence="9">
    <location>
        <position position="273"/>
    </location>
    <ligand>
        <name>Mg(2+)</name>
        <dbReference type="ChEBI" id="CHEBI:18420"/>
        <label>2</label>
    </ligand>
</feature>
<keyword evidence="2 12" id="KW-0696">RNA-directed RNA polymerase</keyword>
<organism evidence="12 13">
    <name type="scientific">ssRNA phage SRR5467091_2</name>
    <dbReference type="NCBI Taxonomy" id="2786467"/>
    <lineage>
        <taxon>Viruses</taxon>
        <taxon>Riboviria</taxon>
        <taxon>Orthornavirae</taxon>
        <taxon>Lenarviricota</taxon>
        <taxon>Leviviricetes</taxon>
        <taxon>Norzivirales</taxon>
        <taxon>Atkinsviridae</taxon>
        <taxon>Lahcomavirus</taxon>
        <taxon>Lahcomavirus asienecus</taxon>
    </lineage>
</organism>
<accession>A0A8S5L589</accession>
<dbReference type="PROSITE" id="PS50522">
    <property type="entry name" value="RDRP_PHAGE"/>
    <property type="match status" value="1"/>
</dbReference>
<dbReference type="SUPFAM" id="SSF56672">
    <property type="entry name" value="DNA/RNA polymerases"/>
    <property type="match status" value="1"/>
</dbReference>
<evidence type="ECO:0000256" key="1">
    <source>
        <dbReference type="ARBA" id="ARBA00012494"/>
    </source>
</evidence>
<dbReference type="EMBL" id="BK014123">
    <property type="protein sequence ID" value="DAD52503.1"/>
    <property type="molecule type" value="Genomic_RNA"/>
</dbReference>
<dbReference type="GO" id="GO:0039694">
    <property type="term" value="P:viral RNA genome replication"/>
    <property type="evidence" value="ECO:0007669"/>
    <property type="project" value="InterPro"/>
</dbReference>
<dbReference type="InterPro" id="IPR007096">
    <property type="entry name" value="RNA-dir_Rpol_cat_phage"/>
</dbReference>
<proteinExistence type="predicted"/>
<evidence type="ECO:0000256" key="5">
    <source>
        <dbReference type="ARBA" id="ARBA00022741"/>
    </source>
</evidence>
<feature type="binding site" evidence="9">
    <location>
        <position position="367"/>
    </location>
    <ligand>
        <name>Mg(2+)</name>
        <dbReference type="ChEBI" id="CHEBI:18420"/>
        <label>2</label>
    </ligand>
</feature>
<keyword evidence="9" id="KW-0460">Magnesium</keyword>
<comment type="cofactor">
    <cofactor evidence="9">
        <name>Mg(2+)</name>
        <dbReference type="ChEBI" id="CHEBI:18420"/>
    </cofactor>
    <text evidence="9">Binds 2 Mg(2+) per subunit.</text>
</comment>
<keyword evidence="5" id="KW-0547">Nucleotide-binding</keyword>
<dbReference type="GO" id="GO:0046872">
    <property type="term" value="F:metal ion binding"/>
    <property type="evidence" value="ECO:0007669"/>
    <property type="project" value="UniProtKB-KW"/>
</dbReference>
<dbReference type="Proteomes" id="UP000680092">
    <property type="component" value="Segment"/>
</dbReference>
<dbReference type="KEGG" id="vg:80397026"/>
<evidence type="ECO:0000259" key="11">
    <source>
        <dbReference type="PROSITE" id="PS50522"/>
    </source>
</evidence>
<protein>
    <recommendedName>
        <fullName evidence="1">RNA-directed RNA polymerase</fullName>
        <ecNumber evidence="1">2.7.7.48</ecNumber>
    </recommendedName>
    <alternativeName>
        <fullName evidence="7">RNA replicase beta chain</fullName>
    </alternativeName>
</protein>
<keyword evidence="13" id="KW-1185">Reference proteome</keyword>
<sequence>MSALTDSLSYHLHCDLEGHLDPYQLNQLGSGNPLWPDATVRQAACWYLAESLFKKYNDKDRPSVSACEAALHKFLQCNVDNSTWTVECNTTDQAELVQMVSDEIYRFWWHDGEEPLVNSLNEIYERGAVGPGASRCSRGNDFYTKLFDSPLSHTPGDLPFLWAKLTSQHPLASTAEEDRRSKYGFRQVGGNALSFVNKNVDVARGICTEPTLNMWFQLGLGRILEDRLVQVYNIRISGSNPAETRGYRKGPQAEVNRALARIGSRTGRLATIDLESASDRIALGLCERLFPKGLLAYLRLFRSPMCRLPDGRDIELHSMSTMGNGFTFPLMTMLFCAIIAAVYRQMGIPVKNRGPVEDRNFAVFGDDLIVETVAARRVVNALSLLGFRVNSSKSFVEGPFRESCGADFYNGEPVRGVYIKRLETVQDHVVAINTLNRWSAVAGIYIPSLVGAVYRNMQRIARGPIPFVPPSCNDDAGVHVPLDTARGVKRLPHGLIQYERFIARPPKLFFDGDRMKVTASSDGHRTRAWNPSGAIRAMLFGSLRCSTTDDPRGPSTSVQANGRLRYGTKRSVSASWDALPADRSEYIPSWRRWSSAVRHNIDGCVG</sequence>
<keyword evidence="4" id="KW-0548">Nucleotidyltransferase</keyword>
<dbReference type="GO" id="GO:0000166">
    <property type="term" value="F:nucleotide binding"/>
    <property type="evidence" value="ECO:0007669"/>
    <property type="project" value="UniProtKB-KW"/>
</dbReference>
<comment type="catalytic activity">
    <reaction evidence="8">
        <text>RNA(n) + a ribonucleoside 5'-triphosphate = RNA(n+1) + diphosphate</text>
        <dbReference type="Rhea" id="RHEA:21248"/>
        <dbReference type="Rhea" id="RHEA-COMP:14527"/>
        <dbReference type="Rhea" id="RHEA-COMP:17342"/>
        <dbReference type="ChEBI" id="CHEBI:33019"/>
        <dbReference type="ChEBI" id="CHEBI:61557"/>
        <dbReference type="ChEBI" id="CHEBI:140395"/>
        <dbReference type="EC" id="2.7.7.48"/>
    </reaction>
</comment>
<dbReference type="Pfam" id="PF03431">
    <property type="entry name" value="RNA_replicase_B"/>
    <property type="match status" value="1"/>
</dbReference>
<name>A0A8S5L589_9VIRU</name>
<evidence type="ECO:0000256" key="7">
    <source>
        <dbReference type="ARBA" id="ARBA00030248"/>
    </source>
</evidence>
<keyword evidence="6" id="KW-0693">Viral RNA replication</keyword>
<dbReference type="GeneID" id="80397026"/>
<feature type="transmembrane region" description="Helical" evidence="10">
    <location>
        <begin position="326"/>
        <end position="343"/>
    </location>
</feature>
<keyword evidence="10" id="KW-0812">Transmembrane</keyword>
<gene>
    <name evidence="12" type="primary">SRR5467091_2_3</name>
</gene>
<dbReference type="InterPro" id="IPR005093">
    <property type="entry name" value="RNArep_beta"/>
</dbReference>
<keyword evidence="9" id="KW-0479">Metal-binding</keyword>
<feature type="binding site" evidence="9">
    <location>
        <position position="366"/>
    </location>
    <ligand>
        <name>Mg(2+)</name>
        <dbReference type="ChEBI" id="CHEBI:18420"/>
        <label>2</label>
    </ligand>
</feature>
<evidence type="ECO:0000313" key="13">
    <source>
        <dbReference type="Proteomes" id="UP000680092"/>
    </source>
</evidence>
<dbReference type="GO" id="GO:0003968">
    <property type="term" value="F:RNA-directed RNA polymerase activity"/>
    <property type="evidence" value="ECO:0007669"/>
    <property type="project" value="UniProtKB-KW"/>
</dbReference>
<dbReference type="InterPro" id="IPR043502">
    <property type="entry name" value="DNA/RNA_pol_sf"/>
</dbReference>
<evidence type="ECO:0000256" key="4">
    <source>
        <dbReference type="ARBA" id="ARBA00022695"/>
    </source>
</evidence>
<dbReference type="RefSeq" id="YP_010768826.1">
    <property type="nucleotide sequence ID" value="NC_073800.1"/>
</dbReference>
<evidence type="ECO:0000256" key="3">
    <source>
        <dbReference type="ARBA" id="ARBA00022679"/>
    </source>
</evidence>
<evidence type="ECO:0000256" key="9">
    <source>
        <dbReference type="PIRSR" id="PIRSR605093-1"/>
    </source>
</evidence>
<evidence type="ECO:0000256" key="2">
    <source>
        <dbReference type="ARBA" id="ARBA00022484"/>
    </source>
</evidence>
<keyword evidence="10" id="KW-0472">Membrane</keyword>
<reference evidence="12" key="1">
    <citation type="submission" date="2020-09" db="EMBL/GenBank/DDBJ databases">
        <title>Leviviricetes taxonomy.</title>
        <authorList>
            <person name="Stockdale S.R."/>
            <person name="Callanan J."/>
            <person name="Adriaenssens E.M."/>
            <person name="Kuhn J.H."/>
            <person name="Rumnieks J."/>
            <person name="Shkoporov A."/>
            <person name="Draper L.A."/>
            <person name="Ross P."/>
            <person name="Hill C."/>
        </authorList>
    </citation>
    <scope>NUCLEOTIDE SEQUENCE</scope>
</reference>
<evidence type="ECO:0000256" key="8">
    <source>
        <dbReference type="ARBA" id="ARBA00048744"/>
    </source>
</evidence>
<evidence type="ECO:0000313" key="12">
    <source>
        <dbReference type="EMBL" id="DAD52503.1"/>
    </source>
</evidence>
<keyword evidence="3" id="KW-0808">Transferase</keyword>